<comment type="caution">
    <text evidence="1">The sequence shown here is derived from an EMBL/GenBank/DDBJ whole genome shotgun (WGS) entry which is preliminary data.</text>
</comment>
<organism evidence="1 2">
    <name type="scientific">Collybia nuda</name>
    <dbReference type="NCBI Taxonomy" id="64659"/>
    <lineage>
        <taxon>Eukaryota</taxon>
        <taxon>Fungi</taxon>
        <taxon>Dikarya</taxon>
        <taxon>Basidiomycota</taxon>
        <taxon>Agaricomycotina</taxon>
        <taxon>Agaricomycetes</taxon>
        <taxon>Agaricomycetidae</taxon>
        <taxon>Agaricales</taxon>
        <taxon>Tricholomatineae</taxon>
        <taxon>Clitocybaceae</taxon>
        <taxon>Collybia</taxon>
    </lineage>
</organism>
<reference evidence="1" key="1">
    <citation type="submission" date="2020-11" db="EMBL/GenBank/DDBJ databases">
        <authorList>
            <consortium name="DOE Joint Genome Institute"/>
            <person name="Ahrendt S."/>
            <person name="Riley R."/>
            <person name="Andreopoulos W."/>
            <person name="Labutti K."/>
            <person name="Pangilinan J."/>
            <person name="Ruiz-Duenas F.J."/>
            <person name="Barrasa J.M."/>
            <person name="Sanchez-Garcia M."/>
            <person name="Camarero S."/>
            <person name="Miyauchi S."/>
            <person name="Serrano A."/>
            <person name="Linde D."/>
            <person name="Babiker R."/>
            <person name="Drula E."/>
            <person name="Ayuso-Fernandez I."/>
            <person name="Pacheco R."/>
            <person name="Padilla G."/>
            <person name="Ferreira P."/>
            <person name="Barriuso J."/>
            <person name="Kellner H."/>
            <person name="Castanera R."/>
            <person name="Alfaro M."/>
            <person name="Ramirez L."/>
            <person name="Pisabarro A.G."/>
            <person name="Kuo A."/>
            <person name="Tritt A."/>
            <person name="Lipzen A."/>
            <person name="He G."/>
            <person name="Yan M."/>
            <person name="Ng V."/>
            <person name="Cullen D."/>
            <person name="Martin F."/>
            <person name="Rosso M.-N."/>
            <person name="Henrissat B."/>
            <person name="Hibbett D."/>
            <person name="Martinez A.T."/>
            <person name="Grigoriev I.V."/>
        </authorList>
    </citation>
    <scope>NUCLEOTIDE SEQUENCE</scope>
    <source>
        <strain evidence="1">CBS 247.69</strain>
    </source>
</reference>
<keyword evidence="2" id="KW-1185">Reference proteome</keyword>
<evidence type="ECO:0000313" key="2">
    <source>
        <dbReference type="Proteomes" id="UP000807353"/>
    </source>
</evidence>
<protein>
    <recommendedName>
        <fullName evidence="3">DUF946 domain-containing protein</fullName>
    </recommendedName>
</protein>
<gene>
    <name evidence="1" type="ORF">BDZ94DRAFT_1290096</name>
</gene>
<dbReference type="Proteomes" id="UP000807353">
    <property type="component" value="Unassembled WGS sequence"/>
</dbReference>
<evidence type="ECO:0008006" key="3">
    <source>
        <dbReference type="Google" id="ProtNLM"/>
    </source>
</evidence>
<dbReference type="OrthoDB" id="2791787at2759"/>
<evidence type="ECO:0000313" key="1">
    <source>
        <dbReference type="EMBL" id="KAF9462830.1"/>
    </source>
</evidence>
<dbReference type="AlphaFoldDB" id="A0A9P5Y7Z2"/>
<accession>A0A9P5Y7Z2</accession>
<dbReference type="EMBL" id="MU150268">
    <property type="protein sequence ID" value="KAF9462830.1"/>
    <property type="molecule type" value="Genomic_DNA"/>
</dbReference>
<name>A0A9P5Y7Z2_9AGAR</name>
<sequence>MSAKIEVKSVYFDIRINDDSGSGARKDLFTWKPQLPSGWFYLGPAATNTANKPSGIIVREIVPGTLGSLVDWTQVWKDSGSGNSTDYALWRAVPEKSDHIAFGGFFTRNYNKPTIDDAKGIKTLPRDLVEKVAANPEVWTDAGSGASADGAVWGISTVGHVRAIGTGAFVPVRGYNAPPSDIYALNGNQIQISADSLQIEEA</sequence>
<proteinExistence type="predicted"/>